<dbReference type="AlphaFoldDB" id="A0ABD2ZWP1"/>
<accession>A0ABD2ZWP1</accession>
<reference evidence="1 2" key="1">
    <citation type="submission" date="2024-11" db="EMBL/GenBank/DDBJ databases">
        <title>A near-complete genome assembly of Cinchona calisaya.</title>
        <authorList>
            <person name="Lian D.C."/>
            <person name="Zhao X.W."/>
            <person name="Wei L."/>
        </authorList>
    </citation>
    <scope>NUCLEOTIDE SEQUENCE [LARGE SCALE GENOMIC DNA]</scope>
    <source>
        <tissue evidence="1">Nenye</tissue>
    </source>
</reference>
<gene>
    <name evidence="1" type="ORF">ACH5RR_014837</name>
</gene>
<sequence length="181" mass="21194">MYGELNVGKRKKWWLNFQKLKDTSTLPWVCIGDFNEAPDTARGRLDRACVTNSWLAIYPTSTLTHIFLHRSDHRPILLKASKQSDLAPRGRFKRFRFEAIWIQSNTCEEIIKSCWEEGHSLDGGTDLLEKRDRCKVGFLQWNKMKFGNIQRNAEVIRKQFKKLHGEERTDMVKARIGELKA</sequence>
<organism evidence="1 2">
    <name type="scientific">Cinchona calisaya</name>
    <dbReference type="NCBI Taxonomy" id="153742"/>
    <lineage>
        <taxon>Eukaryota</taxon>
        <taxon>Viridiplantae</taxon>
        <taxon>Streptophyta</taxon>
        <taxon>Embryophyta</taxon>
        <taxon>Tracheophyta</taxon>
        <taxon>Spermatophyta</taxon>
        <taxon>Magnoliopsida</taxon>
        <taxon>eudicotyledons</taxon>
        <taxon>Gunneridae</taxon>
        <taxon>Pentapetalae</taxon>
        <taxon>asterids</taxon>
        <taxon>lamiids</taxon>
        <taxon>Gentianales</taxon>
        <taxon>Rubiaceae</taxon>
        <taxon>Cinchonoideae</taxon>
        <taxon>Cinchoneae</taxon>
        <taxon>Cinchona</taxon>
    </lineage>
</organism>
<evidence type="ECO:0008006" key="3">
    <source>
        <dbReference type="Google" id="ProtNLM"/>
    </source>
</evidence>
<name>A0ABD2ZWP1_9GENT</name>
<dbReference type="InterPro" id="IPR036691">
    <property type="entry name" value="Endo/exonu/phosph_ase_sf"/>
</dbReference>
<dbReference type="PANTHER" id="PTHR33710">
    <property type="entry name" value="BNAC02G09200D PROTEIN"/>
    <property type="match status" value="1"/>
</dbReference>
<dbReference type="Proteomes" id="UP001630127">
    <property type="component" value="Unassembled WGS sequence"/>
</dbReference>
<keyword evidence="2" id="KW-1185">Reference proteome</keyword>
<protein>
    <recommendedName>
        <fullName evidence="3">Endonuclease/exonuclease/phosphatase</fullName>
    </recommendedName>
</protein>
<comment type="caution">
    <text evidence="1">The sequence shown here is derived from an EMBL/GenBank/DDBJ whole genome shotgun (WGS) entry which is preliminary data.</text>
</comment>
<dbReference type="EMBL" id="JBJUIK010000007">
    <property type="protein sequence ID" value="KAL3522003.1"/>
    <property type="molecule type" value="Genomic_DNA"/>
</dbReference>
<dbReference type="SUPFAM" id="SSF56219">
    <property type="entry name" value="DNase I-like"/>
    <property type="match status" value="1"/>
</dbReference>
<evidence type="ECO:0000313" key="2">
    <source>
        <dbReference type="Proteomes" id="UP001630127"/>
    </source>
</evidence>
<dbReference type="PANTHER" id="PTHR33710:SF62">
    <property type="entry name" value="DUF4283 DOMAIN PROTEIN"/>
    <property type="match status" value="1"/>
</dbReference>
<proteinExistence type="predicted"/>
<evidence type="ECO:0000313" key="1">
    <source>
        <dbReference type="EMBL" id="KAL3522003.1"/>
    </source>
</evidence>